<gene>
    <name evidence="4" type="ORF">BWR60_22155</name>
</gene>
<dbReference type="Pfam" id="PF00501">
    <property type="entry name" value="AMP-binding"/>
    <property type="match status" value="1"/>
</dbReference>
<evidence type="ECO:0000313" key="4">
    <source>
        <dbReference type="EMBL" id="OWJ64968.1"/>
    </source>
</evidence>
<dbReference type="InterPro" id="IPR025110">
    <property type="entry name" value="AMP-bd_C"/>
</dbReference>
<evidence type="ECO:0000313" key="5">
    <source>
        <dbReference type="Proteomes" id="UP000196655"/>
    </source>
</evidence>
<dbReference type="SUPFAM" id="SSF56801">
    <property type="entry name" value="Acetyl-CoA synthetase-like"/>
    <property type="match status" value="1"/>
</dbReference>
<reference evidence="5" key="1">
    <citation type="submission" date="2017-05" db="EMBL/GenBank/DDBJ databases">
        <authorList>
            <person name="Macchi M."/>
            <person name="Festa S."/>
            <person name="Coppotelli B.M."/>
            <person name="Morelli I.S."/>
        </authorList>
    </citation>
    <scope>NUCLEOTIDE SEQUENCE [LARGE SCALE GENOMIC DNA]</scope>
    <source>
        <strain evidence="5">I</strain>
    </source>
</reference>
<dbReference type="NCBIfam" id="NF005702">
    <property type="entry name" value="PRK07514.1"/>
    <property type="match status" value="1"/>
</dbReference>
<feature type="domain" description="AMP-dependent synthetase/ligase" evidence="2">
    <location>
        <begin position="24"/>
        <end position="369"/>
    </location>
</feature>
<keyword evidence="5" id="KW-1185">Reference proteome</keyword>
<comment type="caution">
    <text evidence="4">The sequence shown here is derived from an EMBL/GenBank/DDBJ whole genome shotgun (WGS) entry which is preliminary data.</text>
</comment>
<dbReference type="InterPro" id="IPR042099">
    <property type="entry name" value="ANL_N_sf"/>
</dbReference>
<dbReference type="PROSITE" id="PS00455">
    <property type="entry name" value="AMP_BINDING"/>
    <property type="match status" value="1"/>
</dbReference>
<dbReference type="STRING" id="1122125.GCA_000423185_04154"/>
<evidence type="ECO:0000259" key="3">
    <source>
        <dbReference type="Pfam" id="PF13193"/>
    </source>
</evidence>
<protein>
    <submittedName>
        <fullName evidence="4">Malonyl-CoA synthase</fullName>
    </submittedName>
</protein>
<dbReference type="GO" id="GO:0031956">
    <property type="term" value="F:medium-chain fatty acid-CoA ligase activity"/>
    <property type="evidence" value="ECO:0007669"/>
    <property type="project" value="TreeGrafter"/>
</dbReference>
<dbReference type="PANTHER" id="PTHR43201">
    <property type="entry name" value="ACYL-COA SYNTHETASE"/>
    <property type="match status" value="1"/>
</dbReference>
<dbReference type="GO" id="GO:0006631">
    <property type="term" value="P:fatty acid metabolic process"/>
    <property type="evidence" value="ECO:0007669"/>
    <property type="project" value="TreeGrafter"/>
</dbReference>
<feature type="domain" description="AMP-binding enzyme C-terminal" evidence="3">
    <location>
        <begin position="420"/>
        <end position="496"/>
    </location>
</feature>
<dbReference type="Pfam" id="PF13193">
    <property type="entry name" value="AMP-binding_C"/>
    <property type="match status" value="1"/>
</dbReference>
<dbReference type="AlphaFoldDB" id="A0A211ZI64"/>
<dbReference type="CDD" id="cd05941">
    <property type="entry name" value="MCS"/>
    <property type="match status" value="1"/>
</dbReference>
<sequence>MSDPPSRMTNLYDALSARFPADRSKPALALADGRAISYAELDAASARYANLLRRLGVAPGDRVMVQVDKSQDVVALYLGCLRAGAVYLPLNTAYTKGEVAYFAGDAEPALAVCQPARLAEIEAVAGPAGAKAVLTLGAAGEGTLAEAAAREPDGFETLPREPDDLAAILYTSGTTGRSKGAMLSHDNLLSNALTLHDYWGFRPDDVLLHALPIFHTHGLFVATNCALLAGATMLFLPKFDAAEVLRLLPRASVMMGVPTFYTRLLEQAGLTAEACAHMRLFISGSAPLLADTFEQFRQRTGHTILERYGMTETNMNTSNPLDGERRAGTVGFPLPGVSLRVVGEDARPLPQGEIGVIEVKGPNVFKGYWRMPEKTAAEFRADGFFITGDVGVVDDRGYVSIVGRAKDLIITGGFNVYPKEVESLIDAIPGVEESAVIGLPHPDFGEAVAAVVKMRAGAAPLDPAAIQAALQDQLARFKQPKAVFVVAEIPRNAMGKVQKAALREQYGTTFKTPA</sequence>
<dbReference type="InterPro" id="IPR045851">
    <property type="entry name" value="AMP-bd_C_sf"/>
</dbReference>
<evidence type="ECO:0000256" key="1">
    <source>
        <dbReference type="ARBA" id="ARBA00006432"/>
    </source>
</evidence>
<proteinExistence type="inferred from homology"/>
<dbReference type="Proteomes" id="UP000196655">
    <property type="component" value="Unassembled WGS sequence"/>
</dbReference>
<dbReference type="Gene3D" id="3.30.300.30">
    <property type="match status" value="1"/>
</dbReference>
<accession>A0A211ZI64</accession>
<dbReference type="Gene3D" id="3.40.50.12780">
    <property type="entry name" value="N-terminal domain of ligase-like"/>
    <property type="match status" value="1"/>
</dbReference>
<dbReference type="InterPro" id="IPR020845">
    <property type="entry name" value="AMP-binding_CS"/>
</dbReference>
<dbReference type="PANTHER" id="PTHR43201:SF8">
    <property type="entry name" value="ACYL-COA SYNTHETASE FAMILY MEMBER 3"/>
    <property type="match status" value="1"/>
</dbReference>
<organism evidence="4 5">
    <name type="scientific">Inquilinus limosus</name>
    <dbReference type="NCBI Taxonomy" id="171674"/>
    <lineage>
        <taxon>Bacteria</taxon>
        <taxon>Pseudomonadati</taxon>
        <taxon>Pseudomonadota</taxon>
        <taxon>Alphaproteobacteria</taxon>
        <taxon>Rhodospirillales</taxon>
        <taxon>Rhodospirillaceae</taxon>
        <taxon>Inquilinus</taxon>
    </lineage>
</organism>
<dbReference type="InterPro" id="IPR000873">
    <property type="entry name" value="AMP-dep_synth/lig_dom"/>
</dbReference>
<evidence type="ECO:0000259" key="2">
    <source>
        <dbReference type="Pfam" id="PF00501"/>
    </source>
</evidence>
<comment type="similarity">
    <text evidence="1">Belongs to the ATP-dependent AMP-binding enzyme family.</text>
</comment>
<dbReference type="EMBL" id="NHON01000046">
    <property type="protein sequence ID" value="OWJ64968.1"/>
    <property type="molecule type" value="Genomic_DNA"/>
</dbReference>
<name>A0A211ZI64_9PROT</name>